<evidence type="ECO:0000259" key="10">
    <source>
        <dbReference type="SMART" id="SM00872"/>
    </source>
</evidence>
<keyword evidence="12" id="KW-1185">Reference proteome</keyword>
<dbReference type="EMBL" id="BTFZ01000013">
    <property type="protein sequence ID" value="GMM37947.1"/>
    <property type="molecule type" value="Genomic_DNA"/>
</dbReference>
<dbReference type="Gene3D" id="2.70.98.30">
    <property type="entry name" value="Golgi alpha-mannosidase II, domain 4"/>
    <property type="match status" value="1"/>
</dbReference>
<keyword evidence="4" id="KW-0479">Metal-binding</keyword>
<dbReference type="InterPro" id="IPR011682">
    <property type="entry name" value="Glyco_hydro_38_C"/>
</dbReference>
<keyword evidence="6" id="KW-0326">Glycosidase</keyword>
<sequence length="1234" mass="139836">MVGSHNLSNRTSNASDGYSQINNAPQFKHIDNIYSDRLRQFTDEGQYRDFNLPRFYDKARIDHSKDDGDVAKGYISLKVHSVPDLKRPLFRDLIPNLNSDDWHDTSKGANFGPSWSTHWFKINAKVPDSWVKEDVVLLNWDGNNEGLVYTVDGEPLQAFTGGGERCDFILPKEWYQGGKDFNFYIEVSCNGMFGNGPGTIDPPDPNRYFTLSRADLVIPNLAARDLHIDFWELGDSAREMPGDSWQKHKARTIANEIMNAFDANNPEESIKKCTEIAATYVGENSHNSKVYENTDYKTVDVFGVGNCHIDTAWLWPFAETKRKVMRSWTTQVDLLNRYPEYVFVASQAQQFRWLKHDSPIAFGKVKEKVEEGRFIPIGGSWVENDTNMPSGESLGRQFLKGQFFFKQNFGIFSDTFWLPDTFGYSSQVPQLCRLSYMDRFLTQKLSWNNINSFPLTTFNWCALDGSQVLTHMPPNNTYTSDANWGDVKRSLSQHKNLAYDQKGLMLYGHGDGGGGPSPEQIDKLRRCRGISETVGGMPKVHVGNTIKEFYDIILKNTDNGSKLPAWNGELYFEFHRGTYTTQSKMKKFVRWSEFNLRDLEYFATIASLFKKSYSYPKNELCAFWEDLLLCQFHDVLPGSCIEMVYDDAKPMLSNVIHKSHDLTLKALKALGIKDLVYDSNQRKYSGGAAVNLAEVIHGEFNLLNSFPWKRSEVLKIPKVSSMLDDNEKLKNKVYSDAKAGKFIQEGLKHDYVYVSTDESNNHIMSPLTSKIKHASLLTESSSHYVLCNSKLKVSIDKKTGVISSLYDLSNDKEVLDIKSGSNTTGANQFVMLNDTPLGWQGWDTELFSLEKITPLTATSVTKYEAGPLRSSVKVVIDIPVSSTTSKASKVVSIISLAGINDMADLSFVEFENKVVWNENCKFLKVEFPVDIHNEYASYETQFGITKRPTHYNTSWDVAKFEVCHHKFADYSEFGYGVSIINDCKYGFSTHGNLMRLSLLRAPKQPDGHADMDTHFIKYAIFPHKGQLGADTVKLGNQLNSKLVHNSLDDSDGGANCYKLKPVVTGCGEPDVSLIESGFGTNLVVNKVNEFTENFFDFISIKGDENIVLSNMKRYEYDDDVFYNYAPDVLDDKEMLLKQRLSSTNNKVSKKEMSDTISGTKSVVLRAYEALGGKSRGTIYVKKLLEITRVTKVNNLEEDVEELAVIESSDKMYYTIDISLRAFEIAGYRIEFKTQ</sequence>
<dbReference type="InterPro" id="IPR041147">
    <property type="entry name" value="GH38_C"/>
</dbReference>
<dbReference type="RefSeq" id="XP_064854943.1">
    <property type="nucleotide sequence ID" value="XM_064998871.1"/>
</dbReference>
<dbReference type="InterPro" id="IPR028995">
    <property type="entry name" value="Glyco_hydro_57/38_cen_sf"/>
</dbReference>
<dbReference type="Pfam" id="PF01074">
    <property type="entry name" value="Glyco_hydro_38N"/>
    <property type="match status" value="1"/>
</dbReference>
<dbReference type="FunFam" id="2.70.98.30:FF:000001">
    <property type="entry name" value="alpha-mannosidase 2C1 isoform X2"/>
    <property type="match status" value="1"/>
</dbReference>
<gene>
    <name evidence="11" type="ORF">DASC09_052720</name>
</gene>
<evidence type="ECO:0000313" key="11">
    <source>
        <dbReference type="EMBL" id="GMM37947.1"/>
    </source>
</evidence>
<protein>
    <recommendedName>
        <fullName evidence="8">Alpha-mannosidase</fullName>
        <ecNumber evidence="3">3.2.1.24</ecNumber>
    </recommendedName>
</protein>
<dbReference type="AlphaFoldDB" id="A0AAV5QSU6"/>
<dbReference type="Pfam" id="PF07748">
    <property type="entry name" value="Glyco_hydro_38C"/>
    <property type="match status" value="1"/>
</dbReference>
<evidence type="ECO:0000256" key="8">
    <source>
        <dbReference type="ARBA" id="ARBA00071615"/>
    </source>
</evidence>
<dbReference type="SMART" id="SM00872">
    <property type="entry name" value="Alpha-mann_mid"/>
    <property type="match status" value="1"/>
</dbReference>
<dbReference type="PANTHER" id="PTHR46017">
    <property type="entry name" value="ALPHA-MANNOSIDASE 2C1"/>
    <property type="match status" value="1"/>
</dbReference>
<dbReference type="FunFam" id="1.20.1270.50:FF:000004">
    <property type="entry name" value="alpha-mannosidase 2C1 isoform X1"/>
    <property type="match status" value="1"/>
</dbReference>
<comment type="catalytic activity">
    <reaction evidence="1">
        <text>Hydrolysis of terminal, non-reducing alpha-D-mannose residues in alpha-D-mannosides.</text>
        <dbReference type="EC" id="3.2.1.24"/>
    </reaction>
</comment>
<evidence type="ECO:0000256" key="3">
    <source>
        <dbReference type="ARBA" id="ARBA00012752"/>
    </source>
</evidence>
<dbReference type="InterPro" id="IPR054723">
    <property type="entry name" value="Ams1-like_N"/>
</dbReference>
<dbReference type="Proteomes" id="UP001360560">
    <property type="component" value="Unassembled WGS sequence"/>
</dbReference>
<dbReference type="SUPFAM" id="SSF74650">
    <property type="entry name" value="Galactose mutarotase-like"/>
    <property type="match status" value="1"/>
</dbReference>
<evidence type="ECO:0000256" key="2">
    <source>
        <dbReference type="ARBA" id="ARBA00009792"/>
    </source>
</evidence>
<dbReference type="GeneID" id="90075922"/>
<dbReference type="EC" id="3.2.1.24" evidence="3"/>
<dbReference type="Gene3D" id="1.20.1270.50">
    <property type="entry name" value="Glycoside hydrolase family 38, central domain"/>
    <property type="match status" value="1"/>
</dbReference>
<proteinExistence type="inferred from homology"/>
<name>A0AAV5QSU6_9ASCO</name>
<comment type="caution">
    <text evidence="11">The sequence shown here is derived from an EMBL/GenBank/DDBJ whole genome shotgun (WGS) entry which is preliminary data.</text>
</comment>
<dbReference type="InterPro" id="IPR027291">
    <property type="entry name" value="Glyco_hydro_38_N_sf"/>
</dbReference>
<dbReference type="GO" id="GO:0009313">
    <property type="term" value="P:oligosaccharide catabolic process"/>
    <property type="evidence" value="ECO:0007669"/>
    <property type="project" value="TreeGrafter"/>
</dbReference>
<comment type="similarity">
    <text evidence="2">Belongs to the glycosyl hydrolase 38 family.</text>
</comment>
<dbReference type="Pfam" id="PF22907">
    <property type="entry name" value="Ams1-like_1st"/>
    <property type="match status" value="1"/>
</dbReference>
<dbReference type="InterPro" id="IPR011013">
    <property type="entry name" value="Gal_mutarotase_sf_dom"/>
</dbReference>
<feature type="region of interest" description="Disordered" evidence="9">
    <location>
        <begin position="1"/>
        <end position="21"/>
    </location>
</feature>
<dbReference type="InterPro" id="IPR000602">
    <property type="entry name" value="Glyco_hydro_38_N"/>
</dbReference>
<dbReference type="Pfam" id="PF17677">
    <property type="entry name" value="Glyco_hydro38C2"/>
    <property type="match status" value="1"/>
</dbReference>
<dbReference type="GO" id="GO:0030246">
    <property type="term" value="F:carbohydrate binding"/>
    <property type="evidence" value="ECO:0007669"/>
    <property type="project" value="InterPro"/>
</dbReference>
<dbReference type="SUPFAM" id="SSF88688">
    <property type="entry name" value="Families 57/38 glycoside transferase middle domain"/>
    <property type="match status" value="1"/>
</dbReference>
<dbReference type="SUPFAM" id="SSF88713">
    <property type="entry name" value="Glycoside hydrolase/deacetylase"/>
    <property type="match status" value="1"/>
</dbReference>
<dbReference type="Pfam" id="PF09261">
    <property type="entry name" value="Alpha-mann_mid"/>
    <property type="match status" value="1"/>
</dbReference>
<dbReference type="GO" id="GO:0046872">
    <property type="term" value="F:metal ion binding"/>
    <property type="evidence" value="ECO:0007669"/>
    <property type="project" value="UniProtKB-KW"/>
</dbReference>
<dbReference type="InterPro" id="IPR037094">
    <property type="entry name" value="Glyco_hydro_38_cen_sf"/>
</dbReference>
<dbReference type="GO" id="GO:0004559">
    <property type="term" value="F:alpha-mannosidase activity"/>
    <property type="evidence" value="ECO:0007669"/>
    <property type="project" value="UniProtKB-EC"/>
</dbReference>
<evidence type="ECO:0000256" key="6">
    <source>
        <dbReference type="ARBA" id="ARBA00023295"/>
    </source>
</evidence>
<accession>A0AAV5QSU6</accession>
<dbReference type="InterPro" id="IPR011330">
    <property type="entry name" value="Glyco_hydro/deAcase_b/a-brl"/>
</dbReference>
<evidence type="ECO:0000313" key="12">
    <source>
        <dbReference type="Proteomes" id="UP001360560"/>
    </source>
</evidence>
<dbReference type="FunFam" id="3.20.110.10:FF:000002">
    <property type="entry name" value="alpha-mannosidase 2C1 isoform X1"/>
    <property type="match status" value="1"/>
</dbReference>
<evidence type="ECO:0000256" key="5">
    <source>
        <dbReference type="ARBA" id="ARBA00022801"/>
    </source>
</evidence>
<dbReference type="PANTHER" id="PTHR46017:SF1">
    <property type="entry name" value="ALPHA-MANNOSIDASE 2C1"/>
    <property type="match status" value="1"/>
</dbReference>
<feature type="domain" description="Glycoside hydrolase family 38 central" evidence="10">
    <location>
        <begin position="573"/>
        <end position="652"/>
    </location>
</feature>
<reference evidence="11 12" key="1">
    <citation type="journal article" date="2023" name="Elife">
        <title>Identification of key yeast species and microbe-microbe interactions impacting larval growth of Drosophila in the wild.</title>
        <authorList>
            <person name="Mure A."/>
            <person name="Sugiura Y."/>
            <person name="Maeda R."/>
            <person name="Honda K."/>
            <person name="Sakurai N."/>
            <person name="Takahashi Y."/>
            <person name="Watada M."/>
            <person name="Katoh T."/>
            <person name="Gotoh A."/>
            <person name="Gotoh Y."/>
            <person name="Taniguchi I."/>
            <person name="Nakamura K."/>
            <person name="Hayashi T."/>
            <person name="Katayama T."/>
            <person name="Uemura T."/>
            <person name="Hattori Y."/>
        </authorList>
    </citation>
    <scope>NUCLEOTIDE SEQUENCE [LARGE SCALE GENOMIC DNA]</scope>
    <source>
        <strain evidence="11 12">SC-9</strain>
    </source>
</reference>
<evidence type="ECO:0000256" key="4">
    <source>
        <dbReference type="ARBA" id="ARBA00022723"/>
    </source>
</evidence>
<dbReference type="Gene3D" id="3.20.110.10">
    <property type="entry name" value="Glycoside hydrolase 38, N terminal domain"/>
    <property type="match status" value="1"/>
</dbReference>
<evidence type="ECO:0000256" key="1">
    <source>
        <dbReference type="ARBA" id="ARBA00000365"/>
    </source>
</evidence>
<dbReference type="InterPro" id="IPR015341">
    <property type="entry name" value="Glyco_hydro_38_cen"/>
</dbReference>
<comment type="function">
    <text evidence="7">Degrades free oligosaccharides in the vacuole.</text>
</comment>
<dbReference type="GO" id="GO:0000329">
    <property type="term" value="C:fungal-type vacuole membrane"/>
    <property type="evidence" value="ECO:0007669"/>
    <property type="project" value="TreeGrafter"/>
</dbReference>
<evidence type="ECO:0000256" key="9">
    <source>
        <dbReference type="SAM" id="MobiDB-lite"/>
    </source>
</evidence>
<evidence type="ECO:0000256" key="7">
    <source>
        <dbReference type="ARBA" id="ARBA00054985"/>
    </source>
</evidence>
<organism evidence="11 12">
    <name type="scientific">Saccharomycopsis crataegensis</name>
    <dbReference type="NCBI Taxonomy" id="43959"/>
    <lineage>
        <taxon>Eukaryota</taxon>
        <taxon>Fungi</taxon>
        <taxon>Dikarya</taxon>
        <taxon>Ascomycota</taxon>
        <taxon>Saccharomycotina</taxon>
        <taxon>Saccharomycetes</taxon>
        <taxon>Saccharomycopsidaceae</taxon>
        <taxon>Saccharomycopsis</taxon>
    </lineage>
</organism>
<keyword evidence="5" id="KW-0378">Hydrolase</keyword>
<dbReference type="GO" id="GO:0006013">
    <property type="term" value="P:mannose metabolic process"/>
    <property type="evidence" value="ECO:0007669"/>
    <property type="project" value="InterPro"/>
</dbReference>